<protein>
    <submittedName>
        <fullName evidence="1">Uncharacterized protein</fullName>
    </submittedName>
</protein>
<sequence length="277" mass="30554">MAGYRPPTPSPNFIDMDVSEILRTIAALNTRCVRAEKIIAKHEHDLGAARQSLAQTSNELDETVKVAELLYDVNRRLGTVTDYLLAQHGMALSDGEPKSVEVLINSMVNQTGAEAPPSFERNGNMAADKGFPPTELTKGCRPPPEPTSCLNEGPSYYTLASLDTSMASPRSVLRAQSLTRKLQLALANVRPVPSEQETLASHGGLLPSAMEEHDVEEDRMRRSRAPSPDDMCPMKALGARSNDHQENYHKTERPAEKIHDWLRSAHKLILKLSCHRG</sequence>
<reference evidence="1" key="1">
    <citation type="submission" date="2022-12" db="EMBL/GenBank/DDBJ databases">
        <authorList>
            <person name="Petersen C."/>
        </authorList>
    </citation>
    <scope>NUCLEOTIDE SEQUENCE</scope>
    <source>
        <strain evidence="1">IBT 21472</strain>
    </source>
</reference>
<keyword evidence="2" id="KW-1185">Reference proteome</keyword>
<proteinExistence type="predicted"/>
<gene>
    <name evidence="1" type="ORF">N7476_004715</name>
</gene>
<dbReference type="EMBL" id="JAPZBO010000004">
    <property type="protein sequence ID" value="KAJ5318295.1"/>
    <property type="molecule type" value="Genomic_DNA"/>
</dbReference>
<dbReference type="AlphaFoldDB" id="A0A9W9U5F7"/>
<dbReference type="Proteomes" id="UP001147746">
    <property type="component" value="Unassembled WGS sequence"/>
</dbReference>
<reference evidence="1" key="2">
    <citation type="journal article" date="2023" name="IMA Fungus">
        <title>Comparative genomic study of the Penicillium genus elucidates a diverse pangenome and 15 lateral gene transfer events.</title>
        <authorList>
            <person name="Petersen C."/>
            <person name="Sorensen T."/>
            <person name="Nielsen M.R."/>
            <person name="Sondergaard T.E."/>
            <person name="Sorensen J.L."/>
            <person name="Fitzpatrick D.A."/>
            <person name="Frisvad J.C."/>
            <person name="Nielsen K.L."/>
        </authorList>
    </citation>
    <scope>NUCLEOTIDE SEQUENCE</scope>
    <source>
        <strain evidence="1">IBT 21472</strain>
    </source>
</reference>
<organism evidence="1 2">
    <name type="scientific">Penicillium atrosanguineum</name>
    <dbReference type="NCBI Taxonomy" id="1132637"/>
    <lineage>
        <taxon>Eukaryota</taxon>
        <taxon>Fungi</taxon>
        <taxon>Dikarya</taxon>
        <taxon>Ascomycota</taxon>
        <taxon>Pezizomycotina</taxon>
        <taxon>Eurotiomycetes</taxon>
        <taxon>Eurotiomycetidae</taxon>
        <taxon>Eurotiales</taxon>
        <taxon>Aspergillaceae</taxon>
        <taxon>Penicillium</taxon>
    </lineage>
</organism>
<accession>A0A9W9U5F7</accession>
<comment type="caution">
    <text evidence="1">The sequence shown here is derived from an EMBL/GenBank/DDBJ whole genome shotgun (WGS) entry which is preliminary data.</text>
</comment>
<evidence type="ECO:0000313" key="2">
    <source>
        <dbReference type="Proteomes" id="UP001147746"/>
    </source>
</evidence>
<name>A0A9W9U5F7_9EURO</name>
<evidence type="ECO:0000313" key="1">
    <source>
        <dbReference type="EMBL" id="KAJ5318295.1"/>
    </source>
</evidence>